<evidence type="ECO:0000256" key="3">
    <source>
        <dbReference type="ARBA" id="ARBA00023163"/>
    </source>
</evidence>
<feature type="domain" description="HTH tetR-type" evidence="5">
    <location>
        <begin position="21"/>
        <end position="81"/>
    </location>
</feature>
<dbReference type="AlphaFoldDB" id="A0A1G9GA63"/>
<dbReference type="PANTHER" id="PTHR30055:SF234">
    <property type="entry name" value="HTH-TYPE TRANSCRIPTIONAL REGULATOR BETI"/>
    <property type="match status" value="1"/>
</dbReference>
<dbReference type="InterPro" id="IPR023772">
    <property type="entry name" value="DNA-bd_HTH_TetR-type_CS"/>
</dbReference>
<organism evidence="6 7">
    <name type="scientific">Streptomyces indicus</name>
    <dbReference type="NCBI Taxonomy" id="417292"/>
    <lineage>
        <taxon>Bacteria</taxon>
        <taxon>Bacillati</taxon>
        <taxon>Actinomycetota</taxon>
        <taxon>Actinomycetes</taxon>
        <taxon>Kitasatosporales</taxon>
        <taxon>Streptomycetaceae</taxon>
        <taxon>Streptomyces</taxon>
    </lineage>
</organism>
<keyword evidence="3" id="KW-0804">Transcription</keyword>
<dbReference type="Pfam" id="PF17918">
    <property type="entry name" value="TetR_C_15"/>
    <property type="match status" value="1"/>
</dbReference>
<dbReference type="InterPro" id="IPR009057">
    <property type="entry name" value="Homeodomain-like_sf"/>
</dbReference>
<dbReference type="Proteomes" id="UP000199155">
    <property type="component" value="Unassembled WGS sequence"/>
</dbReference>
<dbReference type="PANTHER" id="PTHR30055">
    <property type="entry name" value="HTH-TYPE TRANSCRIPTIONAL REGULATOR RUTR"/>
    <property type="match status" value="1"/>
</dbReference>
<dbReference type="PROSITE" id="PS01081">
    <property type="entry name" value="HTH_TETR_1"/>
    <property type="match status" value="1"/>
</dbReference>
<reference evidence="6 7" key="1">
    <citation type="submission" date="2016-10" db="EMBL/GenBank/DDBJ databases">
        <authorList>
            <person name="de Groot N.N."/>
        </authorList>
    </citation>
    <scope>NUCLEOTIDE SEQUENCE [LARGE SCALE GENOMIC DNA]</scope>
    <source>
        <strain evidence="6 7">CGMCC 4.5727</strain>
    </source>
</reference>
<dbReference type="PROSITE" id="PS50977">
    <property type="entry name" value="HTH_TETR_2"/>
    <property type="match status" value="1"/>
</dbReference>
<evidence type="ECO:0000256" key="4">
    <source>
        <dbReference type="PROSITE-ProRule" id="PRU00335"/>
    </source>
</evidence>
<evidence type="ECO:0000313" key="6">
    <source>
        <dbReference type="EMBL" id="SDK97455.1"/>
    </source>
</evidence>
<dbReference type="RefSeq" id="WP_093615387.1">
    <property type="nucleotide sequence ID" value="NZ_FNFF01000015.1"/>
</dbReference>
<name>A0A1G9GA63_9ACTN</name>
<sequence>MPEQEPPPAAPKPRRRQARGERRAAQLLDAAAVVFSRVGYTAASTNAIAREAEVSPGTLYQFFPNKEAIAVELGNRLLEQWRESYGQALSAANLDLPLAELLDAVVDPLLEFNAQNPAFHVLMHGPDAPGQVTAAFEAFHSVVLHRIEEILATYLPEAPKAETTRVTTTTLALFKAGLDLIAAHPDEREEYQEELKKVLFRYLDPMLCEEPPAPGAAAQQPEA</sequence>
<dbReference type="EMBL" id="FNFF01000015">
    <property type="protein sequence ID" value="SDK97455.1"/>
    <property type="molecule type" value="Genomic_DNA"/>
</dbReference>
<evidence type="ECO:0000313" key="7">
    <source>
        <dbReference type="Proteomes" id="UP000199155"/>
    </source>
</evidence>
<evidence type="ECO:0000256" key="1">
    <source>
        <dbReference type="ARBA" id="ARBA00023015"/>
    </source>
</evidence>
<dbReference type="OrthoDB" id="5242390at2"/>
<dbReference type="Pfam" id="PF00440">
    <property type="entry name" value="TetR_N"/>
    <property type="match status" value="1"/>
</dbReference>
<keyword evidence="7" id="KW-1185">Reference proteome</keyword>
<dbReference type="GO" id="GO:0000976">
    <property type="term" value="F:transcription cis-regulatory region binding"/>
    <property type="evidence" value="ECO:0007669"/>
    <property type="project" value="TreeGrafter"/>
</dbReference>
<evidence type="ECO:0000259" key="5">
    <source>
        <dbReference type="PROSITE" id="PS50977"/>
    </source>
</evidence>
<keyword evidence="2 4" id="KW-0238">DNA-binding</keyword>
<keyword evidence="1" id="KW-0805">Transcription regulation</keyword>
<gene>
    <name evidence="6" type="ORF">SAMN05421806_11576</name>
</gene>
<dbReference type="Gene3D" id="1.10.357.10">
    <property type="entry name" value="Tetracycline Repressor, domain 2"/>
    <property type="match status" value="1"/>
</dbReference>
<dbReference type="InterPro" id="IPR001647">
    <property type="entry name" value="HTH_TetR"/>
</dbReference>
<dbReference type="InterPro" id="IPR050109">
    <property type="entry name" value="HTH-type_TetR-like_transc_reg"/>
</dbReference>
<feature type="DNA-binding region" description="H-T-H motif" evidence="4">
    <location>
        <begin position="44"/>
        <end position="63"/>
    </location>
</feature>
<dbReference type="InterPro" id="IPR041669">
    <property type="entry name" value="TetR_C_15"/>
</dbReference>
<dbReference type="SUPFAM" id="SSF46689">
    <property type="entry name" value="Homeodomain-like"/>
    <property type="match status" value="1"/>
</dbReference>
<protein>
    <submittedName>
        <fullName evidence="6">DNA-binding transcriptional regulator, AcrR family</fullName>
    </submittedName>
</protein>
<dbReference type="GO" id="GO:0003700">
    <property type="term" value="F:DNA-binding transcription factor activity"/>
    <property type="evidence" value="ECO:0007669"/>
    <property type="project" value="TreeGrafter"/>
</dbReference>
<accession>A0A1G9GA63</accession>
<evidence type="ECO:0000256" key="2">
    <source>
        <dbReference type="ARBA" id="ARBA00023125"/>
    </source>
</evidence>
<proteinExistence type="predicted"/>
<dbReference type="PRINTS" id="PR00455">
    <property type="entry name" value="HTHTETR"/>
</dbReference>